<reference evidence="7 8" key="1">
    <citation type="journal article" date="2018" name="Nat. Ecol. Evol.">
        <title>Shark genomes provide insights into elasmobranch evolution and the origin of vertebrates.</title>
        <authorList>
            <person name="Hara Y"/>
            <person name="Yamaguchi K"/>
            <person name="Onimaru K"/>
            <person name="Kadota M"/>
            <person name="Koyanagi M"/>
            <person name="Keeley SD"/>
            <person name="Tatsumi K"/>
            <person name="Tanaka K"/>
            <person name="Motone F"/>
            <person name="Kageyama Y"/>
            <person name="Nozu R"/>
            <person name="Adachi N"/>
            <person name="Nishimura O"/>
            <person name="Nakagawa R"/>
            <person name="Tanegashima C"/>
            <person name="Kiyatake I"/>
            <person name="Matsumoto R"/>
            <person name="Murakumo K"/>
            <person name="Nishida K"/>
            <person name="Terakita A"/>
            <person name="Kuratani S"/>
            <person name="Sato K"/>
            <person name="Hyodo S Kuraku.S."/>
        </authorList>
    </citation>
    <scope>NUCLEOTIDE SEQUENCE [LARGE SCALE GENOMIC DNA]</scope>
</reference>
<evidence type="ECO:0000259" key="6">
    <source>
        <dbReference type="PROSITE" id="PS50835"/>
    </source>
</evidence>
<dbReference type="CDD" id="cd05716">
    <property type="entry name" value="IgV_pIgR_like"/>
    <property type="match status" value="3"/>
</dbReference>
<dbReference type="SMART" id="SM00409">
    <property type="entry name" value="IG"/>
    <property type="match status" value="3"/>
</dbReference>
<dbReference type="GO" id="GO:0004888">
    <property type="term" value="F:transmembrane signaling receptor activity"/>
    <property type="evidence" value="ECO:0007669"/>
    <property type="project" value="TreeGrafter"/>
</dbReference>
<dbReference type="InterPro" id="IPR007110">
    <property type="entry name" value="Ig-like_dom"/>
</dbReference>
<keyword evidence="4" id="KW-1133">Transmembrane helix</keyword>
<evidence type="ECO:0000256" key="4">
    <source>
        <dbReference type="SAM" id="Phobius"/>
    </source>
</evidence>
<dbReference type="SUPFAM" id="SSF48726">
    <property type="entry name" value="Immunoglobulin"/>
    <property type="match status" value="3"/>
</dbReference>
<dbReference type="Gene3D" id="2.60.40.10">
    <property type="entry name" value="Immunoglobulins"/>
    <property type="match status" value="3"/>
</dbReference>
<proteinExistence type="predicted"/>
<dbReference type="STRING" id="75743.A0A401PBQ2"/>
<dbReference type="InterPro" id="IPR050671">
    <property type="entry name" value="CD300_family_receptors"/>
</dbReference>
<sequence length="460" mass="52246">MKNIEVTIVLIALWVSGSDGVVGPREVNGRLGGSITVDCQYNRPRNRNSEKYWCKGRRRFLCTVLVDTQRTQQERNNRLFIVDNQTSGIFSITMNQLSLGDTGWYWCGITTLGNDEMTSVKLNVLEARSTELRQVYGTLGEAVTLKCQYQVPYYQDHEKYLCKGSERKLCIMIANTQKQNANISGRIIAVDNQTSGIFAVTMTELSMKDEGLYWCGITVIGYDNMIPLQLNVLEPRSSELRQVYGTLGEAVTLKCQYQVPYYQHHEKYLCKGSERKLCIMIANTQKQNANISGRIIAVDNQTSGIFAVTMTELSMKDEGLYWCGITIIGYDNMIPLQLNVLEPLKTTTLPKESQKTVNLESKSTSSFSMILVVTVLGVLIVVFLVAAVFVIRWRNQIAAGEKKLPQTEEESNSLYKDLSFRDVHGQDITYDVETSRAIFQREDFPVYIYDKHQHEQMDPV</sequence>
<dbReference type="Pfam" id="PF07686">
    <property type="entry name" value="V-set"/>
    <property type="match status" value="3"/>
</dbReference>
<dbReference type="GO" id="GO:0005886">
    <property type="term" value="C:plasma membrane"/>
    <property type="evidence" value="ECO:0007669"/>
    <property type="project" value="TreeGrafter"/>
</dbReference>
<keyword evidence="5" id="KW-0732">Signal</keyword>
<feature type="chain" id="PRO_5019352110" description="Ig-like domain-containing protein" evidence="5">
    <location>
        <begin position="21"/>
        <end position="460"/>
    </location>
</feature>
<evidence type="ECO:0000256" key="3">
    <source>
        <dbReference type="ARBA" id="ARBA00023136"/>
    </source>
</evidence>
<keyword evidence="3 4" id="KW-0472">Membrane</keyword>
<gene>
    <name evidence="7" type="ORF">scyTo_0008609</name>
</gene>
<dbReference type="OMA" id="CIMIANT"/>
<dbReference type="InterPro" id="IPR013106">
    <property type="entry name" value="Ig_V-set"/>
</dbReference>
<feature type="transmembrane region" description="Helical" evidence="4">
    <location>
        <begin position="367"/>
        <end position="393"/>
    </location>
</feature>
<organism evidence="7 8">
    <name type="scientific">Scyliorhinus torazame</name>
    <name type="common">Cloudy catshark</name>
    <name type="synonym">Catulus torazame</name>
    <dbReference type="NCBI Taxonomy" id="75743"/>
    <lineage>
        <taxon>Eukaryota</taxon>
        <taxon>Metazoa</taxon>
        <taxon>Chordata</taxon>
        <taxon>Craniata</taxon>
        <taxon>Vertebrata</taxon>
        <taxon>Chondrichthyes</taxon>
        <taxon>Elasmobranchii</taxon>
        <taxon>Galeomorphii</taxon>
        <taxon>Galeoidea</taxon>
        <taxon>Carcharhiniformes</taxon>
        <taxon>Scyliorhinidae</taxon>
        <taxon>Scyliorhinus</taxon>
    </lineage>
</organism>
<dbReference type="PROSITE" id="PS50835">
    <property type="entry name" value="IG_LIKE"/>
    <property type="match status" value="1"/>
</dbReference>
<evidence type="ECO:0000313" key="7">
    <source>
        <dbReference type="EMBL" id="GCB70550.1"/>
    </source>
</evidence>
<name>A0A401PBQ2_SCYTO</name>
<comment type="subcellular location">
    <subcellularLocation>
        <location evidence="1">Membrane</location>
    </subcellularLocation>
</comment>
<dbReference type="PANTHER" id="PTHR11860">
    <property type="entry name" value="POLYMERIC-IMMUNOGLOBULIN RECEPTOR"/>
    <property type="match status" value="1"/>
</dbReference>
<dbReference type="AlphaFoldDB" id="A0A401PBQ2"/>
<evidence type="ECO:0000256" key="5">
    <source>
        <dbReference type="SAM" id="SignalP"/>
    </source>
</evidence>
<evidence type="ECO:0000256" key="1">
    <source>
        <dbReference type="ARBA" id="ARBA00004370"/>
    </source>
</evidence>
<accession>A0A401PBQ2</accession>
<keyword evidence="2 4" id="KW-0812">Transmembrane</keyword>
<dbReference type="Proteomes" id="UP000288216">
    <property type="component" value="Unassembled WGS sequence"/>
</dbReference>
<keyword evidence="8" id="KW-1185">Reference proteome</keyword>
<dbReference type="EMBL" id="BFAA01003334">
    <property type="protein sequence ID" value="GCB70550.1"/>
    <property type="molecule type" value="Genomic_DNA"/>
</dbReference>
<dbReference type="OrthoDB" id="9949180at2759"/>
<dbReference type="InterPro" id="IPR013783">
    <property type="entry name" value="Ig-like_fold"/>
</dbReference>
<protein>
    <recommendedName>
        <fullName evidence="6">Ig-like domain-containing protein</fullName>
    </recommendedName>
</protein>
<comment type="caution">
    <text evidence="7">The sequence shown here is derived from an EMBL/GenBank/DDBJ whole genome shotgun (WGS) entry which is preliminary data.</text>
</comment>
<evidence type="ECO:0000313" key="8">
    <source>
        <dbReference type="Proteomes" id="UP000288216"/>
    </source>
</evidence>
<dbReference type="InterPro" id="IPR003599">
    <property type="entry name" value="Ig_sub"/>
</dbReference>
<feature type="signal peptide" evidence="5">
    <location>
        <begin position="1"/>
        <end position="20"/>
    </location>
</feature>
<feature type="domain" description="Ig-like" evidence="6">
    <location>
        <begin position="32"/>
        <end position="123"/>
    </location>
</feature>
<evidence type="ECO:0000256" key="2">
    <source>
        <dbReference type="ARBA" id="ARBA00022692"/>
    </source>
</evidence>
<dbReference type="PANTHER" id="PTHR11860:SF87">
    <property type="entry name" value="CMRF35-LIKE MOLECULE 8"/>
    <property type="match status" value="1"/>
</dbReference>
<dbReference type="InterPro" id="IPR036179">
    <property type="entry name" value="Ig-like_dom_sf"/>
</dbReference>